<dbReference type="InterPro" id="IPR006328">
    <property type="entry name" value="2-HAD"/>
</dbReference>
<dbReference type="SUPFAM" id="SSF56784">
    <property type="entry name" value="HAD-like"/>
    <property type="match status" value="1"/>
</dbReference>
<dbReference type="CDD" id="cd02588">
    <property type="entry name" value="HAD_L2-DEX"/>
    <property type="match status" value="1"/>
</dbReference>
<dbReference type="SFLD" id="SFLDF00045">
    <property type="entry name" value="2-haloacid_dehalogenase"/>
    <property type="match status" value="1"/>
</dbReference>
<evidence type="ECO:0000256" key="3">
    <source>
        <dbReference type="RuleBase" id="RU368077"/>
    </source>
</evidence>
<comment type="caution">
    <text evidence="4">The sequence shown here is derived from an EMBL/GenBank/DDBJ whole genome shotgun (WGS) entry which is preliminary data.</text>
</comment>
<comment type="similarity">
    <text evidence="1 3">Belongs to the HAD-like hydrolase superfamily. S-2-haloalkanoic acid dehalogenase family.</text>
</comment>
<dbReference type="Gene3D" id="3.40.50.1000">
    <property type="entry name" value="HAD superfamily/HAD-like"/>
    <property type="match status" value="1"/>
</dbReference>
<organism evidence="4 5">
    <name type="scientific">Noviherbaspirillum album</name>
    <dbReference type="NCBI Taxonomy" id="3080276"/>
    <lineage>
        <taxon>Bacteria</taxon>
        <taxon>Pseudomonadati</taxon>
        <taxon>Pseudomonadota</taxon>
        <taxon>Betaproteobacteria</taxon>
        <taxon>Burkholderiales</taxon>
        <taxon>Oxalobacteraceae</taxon>
        <taxon>Noviherbaspirillum</taxon>
    </lineage>
</organism>
<dbReference type="InterPro" id="IPR023198">
    <property type="entry name" value="PGP-like_dom2"/>
</dbReference>
<dbReference type="EMBL" id="JAWIIV010000021">
    <property type="protein sequence ID" value="MEC4721731.1"/>
    <property type="molecule type" value="Genomic_DNA"/>
</dbReference>
<dbReference type="InterPro" id="IPR023214">
    <property type="entry name" value="HAD_sf"/>
</dbReference>
<dbReference type="Proteomes" id="UP001352263">
    <property type="component" value="Unassembled WGS sequence"/>
</dbReference>
<evidence type="ECO:0000256" key="1">
    <source>
        <dbReference type="ARBA" id="ARBA00008106"/>
    </source>
</evidence>
<accession>A0ABU6JE48</accession>
<dbReference type="SFLD" id="SFLDG01129">
    <property type="entry name" value="C1.5:_HAD__Beta-PGM__Phosphata"/>
    <property type="match status" value="1"/>
</dbReference>
<keyword evidence="2 3" id="KW-0378">Hydrolase</keyword>
<evidence type="ECO:0000256" key="2">
    <source>
        <dbReference type="ARBA" id="ARBA00022801"/>
    </source>
</evidence>
<comment type="catalytic activity">
    <reaction evidence="3">
        <text>an (S)-2-haloacid + H2O = a (2R)-2-hydroxycarboxylate + a halide anion + H(+)</text>
        <dbReference type="Rhea" id="RHEA:11192"/>
        <dbReference type="ChEBI" id="CHEBI:15377"/>
        <dbReference type="ChEBI" id="CHEBI:15378"/>
        <dbReference type="ChEBI" id="CHEBI:16042"/>
        <dbReference type="ChEBI" id="CHEBI:58314"/>
        <dbReference type="ChEBI" id="CHEBI:137405"/>
        <dbReference type="EC" id="3.8.1.2"/>
    </reaction>
</comment>
<dbReference type="Pfam" id="PF00702">
    <property type="entry name" value="Hydrolase"/>
    <property type="match status" value="1"/>
</dbReference>
<dbReference type="SFLD" id="SFLDS00003">
    <property type="entry name" value="Haloacid_Dehalogenase"/>
    <property type="match status" value="1"/>
</dbReference>
<dbReference type="PRINTS" id="PR00413">
    <property type="entry name" value="HADHALOGNASE"/>
</dbReference>
<evidence type="ECO:0000313" key="4">
    <source>
        <dbReference type="EMBL" id="MEC4721731.1"/>
    </source>
</evidence>
<reference evidence="4 5" key="1">
    <citation type="submission" date="2023-10" db="EMBL/GenBank/DDBJ databases">
        <title>Noviherbaspirillum sp. CPCC 100848 genome assembly.</title>
        <authorList>
            <person name="Li X.Y."/>
            <person name="Fang X.M."/>
        </authorList>
    </citation>
    <scope>NUCLEOTIDE SEQUENCE [LARGE SCALE GENOMIC DNA]</scope>
    <source>
        <strain evidence="4 5">CPCC 100848</strain>
    </source>
</reference>
<dbReference type="PANTHER" id="PTHR43316:SF3">
    <property type="entry name" value="HALOACID DEHALOGENASE, TYPE II (AFU_ORTHOLOGUE AFUA_2G07750)-RELATED"/>
    <property type="match status" value="1"/>
</dbReference>
<sequence>MPVQAILFDAYGTLFDVYSISALAEKLFRGKGEPLASLWRAKQIEYTQLRTLCSMYKPFWEVTQDALLFSCKKLGLDLTLDAQHALMSQYAKLQPFPECISVLEQLKRDGFKLAILSNGNPQMLETVVKAAGMEPLFNHLLSVDSVKKYKTAPEAYQMGPDIFGVAPKNLLFVSSNGWDVCGASWFGYKTFWVNRAAAPMEELGVTPSSEGPTLEDLAAFVRQEAAHA</sequence>
<dbReference type="PANTHER" id="PTHR43316">
    <property type="entry name" value="HYDROLASE, HALOACID DELAHOGENASE-RELATED"/>
    <property type="match status" value="1"/>
</dbReference>
<dbReference type="InterPro" id="IPR051540">
    <property type="entry name" value="S-2-haloacid_dehalogenase"/>
</dbReference>
<gene>
    <name evidence="4" type="ORF">RY831_21415</name>
</gene>
<dbReference type="SFLD" id="SFLDG01135">
    <property type="entry name" value="C1.5.6:_HAD__Beta-PGM__Phospha"/>
    <property type="match status" value="1"/>
</dbReference>
<dbReference type="NCBIfam" id="TIGR01493">
    <property type="entry name" value="HAD-SF-IA-v2"/>
    <property type="match status" value="1"/>
</dbReference>
<dbReference type="EC" id="3.8.1.2" evidence="3"/>
<dbReference type="InterPro" id="IPR036412">
    <property type="entry name" value="HAD-like_sf"/>
</dbReference>
<proteinExistence type="inferred from homology"/>
<comment type="function">
    <text evidence="3">Catalyzes the hydrolytic dehalogenation of small (S)-2-haloalkanoic acids to yield the corresponding (R)-2-hydroxyalkanoic acids.</text>
</comment>
<keyword evidence="5" id="KW-1185">Reference proteome</keyword>
<protein>
    <recommendedName>
        <fullName evidence="3">(S)-2-haloacid dehalogenase</fullName>
        <ecNumber evidence="3">3.8.1.2</ecNumber>
    </recommendedName>
    <alternativeName>
        <fullName evidence="3">2-haloalkanoic acid dehalogenase</fullName>
    </alternativeName>
    <alternativeName>
        <fullName evidence="3">Halocarboxylic acid halidohydrolase</fullName>
    </alternativeName>
    <alternativeName>
        <fullName evidence="3">L-2-haloacid dehalogenase</fullName>
    </alternativeName>
</protein>
<dbReference type="InterPro" id="IPR006439">
    <property type="entry name" value="HAD-SF_hydro_IA"/>
</dbReference>
<evidence type="ECO:0000313" key="5">
    <source>
        <dbReference type="Proteomes" id="UP001352263"/>
    </source>
</evidence>
<dbReference type="NCBIfam" id="TIGR01428">
    <property type="entry name" value="HAD_type_II"/>
    <property type="match status" value="1"/>
</dbReference>
<dbReference type="RefSeq" id="WP_326508418.1">
    <property type="nucleotide sequence ID" value="NZ_JAWIIV010000021.1"/>
</dbReference>
<dbReference type="Gene3D" id="1.10.150.240">
    <property type="entry name" value="Putative phosphatase, domain 2"/>
    <property type="match status" value="1"/>
</dbReference>
<name>A0ABU6JE48_9BURK</name>